<dbReference type="KEGG" id="gsb:GSUB_09830"/>
<dbReference type="PANTHER" id="PTHR13504">
    <property type="entry name" value="FIDO DOMAIN-CONTAINING PROTEIN DDB_G0283145"/>
    <property type="match status" value="1"/>
</dbReference>
<dbReference type="PROSITE" id="PS51459">
    <property type="entry name" value="FIDO"/>
    <property type="match status" value="1"/>
</dbReference>
<dbReference type="OrthoDB" id="9813719at2"/>
<feature type="domain" description="Fido" evidence="4">
    <location>
        <begin position="130"/>
        <end position="280"/>
    </location>
</feature>
<feature type="binding site" evidence="3">
    <location>
        <begin position="220"/>
        <end position="227"/>
    </location>
    <ligand>
        <name>ATP</name>
        <dbReference type="ChEBI" id="CHEBI:30616"/>
    </ligand>
</feature>
<evidence type="ECO:0000256" key="1">
    <source>
        <dbReference type="PIRSR" id="PIRSR038925-1"/>
    </source>
</evidence>
<dbReference type="AlphaFoldDB" id="A0A0B5FRL4"/>
<dbReference type="PIRSF" id="PIRSF038925">
    <property type="entry name" value="AMP-prot_trans"/>
    <property type="match status" value="1"/>
</dbReference>
<feature type="active site" evidence="2">
    <location>
        <position position="216"/>
    </location>
</feature>
<dbReference type="InterPro" id="IPR026287">
    <property type="entry name" value="SoFic-like"/>
</dbReference>
<keyword evidence="5" id="KW-0131">Cell cycle</keyword>
<evidence type="ECO:0000259" key="4">
    <source>
        <dbReference type="PROSITE" id="PS51459"/>
    </source>
</evidence>
<dbReference type="PANTHER" id="PTHR13504:SF38">
    <property type="entry name" value="FIDO DOMAIN-CONTAINING PROTEIN"/>
    <property type="match status" value="1"/>
</dbReference>
<evidence type="ECO:0000256" key="3">
    <source>
        <dbReference type="PIRSR" id="PIRSR640198-2"/>
    </source>
</evidence>
<feature type="binding site" evidence="1">
    <location>
        <position position="216"/>
    </location>
    <ligand>
        <name>ATP</name>
        <dbReference type="ChEBI" id="CHEBI:30616"/>
    </ligand>
</feature>
<feature type="binding site" evidence="3">
    <location>
        <begin position="258"/>
        <end position="259"/>
    </location>
    <ligand>
        <name>ATP</name>
        <dbReference type="ChEBI" id="CHEBI:30616"/>
    </ligand>
</feature>
<name>A0A0B5FRL4_9BACT</name>
<keyword evidence="1" id="KW-0547">Nucleotide-binding</keyword>
<dbReference type="HOGENOM" id="CLU_047250_1_1_7"/>
<sequence>MKRELQGKYVTISTVGEKAQAFVPAPLPPRPPIDWTPELRSKFDQALLALGRLDSVSTLLPDTSLFLYMYVRKEAVLSSMIEGTQSSLSDLLLFELDQEPGVPLDDVREVSNYVAALDHGLRLLGEGLPLSLRLFREIHGVLLTKGRGSNQTPGEFRRSQNWIGGTRPGNAAFVPPPAEEVLECMSKLEFFLHDQPEPTPVLLKAALAHVQFETIHPFLDGNGRLGRLLIALLLCEQKVLREPMLYLSLYFKTHRQYYYELLNNVRMTGDWEAWLDFFSEAVIVTATQAVETAQQLLDLSNQDRDKISGLGRAAASTLQIHRALMEHPIATSGSLVEKTGITPATVNKALGHLEQLGIVKELTARKRNRLFSYAGYIEIMSRGTELPGR</sequence>
<feature type="binding site" evidence="1">
    <location>
        <begin position="221"/>
        <end position="227"/>
    </location>
    <ligand>
        <name>ATP</name>
        <dbReference type="ChEBI" id="CHEBI:30616"/>
    </ligand>
</feature>
<dbReference type="Proteomes" id="UP000035036">
    <property type="component" value="Chromosome"/>
</dbReference>
<dbReference type="SUPFAM" id="SSF46785">
    <property type="entry name" value="Winged helix' DNA-binding domain"/>
    <property type="match status" value="1"/>
</dbReference>
<dbReference type="Gene3D" id="1.10.3290.10">
    <property type="entry name" value="Fido-like domain"/>
    <property type="match status" value="1"/>
</dbReference>
<gene>
    <name evidence="5" type="ORF">GSUB_09830</name>
</gene>
<dbReference type="InterPro" id="IPR036597">
    <property type="entry name" value="Fido-like_dom_sf"/>
</dbReference>
<dbReference type="InterPro" id="IPR040198">
    <property type="entry name" value="Fido_containing"/>
</dbReference>
<proteinExistence type="predicted"/>
<dbReference type="GO" id="GO:0005524">
    <property type="term" value="F:ATP binding"/>
    <property type="evidence" value="ECO:0007669"/>
    <property type="project" value="UniProtKB-KW"/>
</dbReference>
<dbReference type="RefSeq" id="WP_040200551.1">
    <property type="nucleotide sequence ID" value="NZ_CP010311.1"/>
</dbReference>
<dbReference type="EMBL" id="CP010311">
    <property type="protein sequence ID" value="AJF06785.1"/>
    <property type="molecule type" value="Genomic_DNA"/>
</dbReference>
<dbReference type="InterPro" id="IPR036390">
    <property type="entry name" value="WH_DNA-bd_sf"/>
</dbReference>
<organism evidence="5 6">
    <name type="scientific">Geoalkalibacter subterraneus</name>
    <dbReference type="NCBI Taxonomy" id="483547"/>
    <lineage>
        <taxon>Bacteria</taxon>
        <taxon>Pseudomonadati</taxon>
        <taxon>Thermodesulfobacteriota</taxon>
        <taxon>Desulfuromonadia</taxon>
        <taxon>Desulfuromonadales</taxon>
        <taxon>Geoalkalibacteraceae</taxon>
        <taxon>Geoalkalibacter</taxon>
    </lineage>
</organism>
<dbReference type="Pfam" id="PF13412">
    <property type="entry name" value="HTH_24"/>
    <property type="match status" value="1"/>
</dbReference>
<keyword evidence="6" id="KW-1185">Reference proteome</keyword>
<feature type="binding site" evidence="1">
    <location>
        <position position="258"/>
    </location>
    <ligand>
        <name>ATP</name>
        <dbReference type="ChEBI" id="CHEBI:30616"/>
    </ligand>
</feature>
<evidence type="ECO:0000313" key="5">
    <source>
        <dbReference type="EMBL" id="AJF06785.1"/>
    </source>
</evidence>
<evidence type="ECO:0000256" key="2">
    <source>
        <dbReference type="PIRSR" id="PIRSR640198-1"/>
    </source>
</evidence>
<dbReference type="GO" id="GO:0051301">
    <property type="term" value="P:cell division"/>
    <property type="evidence" value="ECO:0007669"/>
    <property type="project" value="UniProtKB-KW"/>
</dbReference>
<dbReference type="InterPro" id="IPR003812">
    <property type="entry name" value="Fido"/>
</dbReference>
<dbReference type="SUPFAM" id="SSF140931">
    <property type="entry name" value="Fic-like"/>
    <property type="match status" value="1"/>
</dbReference>
<dbReference type="InterPro" id="IPR025758">
    <property type="entry name" value="Fic/DOC_N"/>
</dbReference>
<reference evidence="5 6" key="1">
    <citation type="journal article" date="2015" name="Genome Announc.">
        <title>Genomes of Geoalkalibacter ferrihydriticus Z-0531T and Geoalkalibacter subterraneus Red1T, Two Haloalkaliphilic Metal-Reducing Deltaproteobacteria.</title>
        <authorList>
            <person name="Badalamenti J.P."/>
            <person name="Krajmalnik-Brown R."/>
            <person name="Torres C.I."/>
            <person name="Bond D.R."/>
        </authorList>
    </citation>
    <scope>NUCLEOTIDE SEQUENCE [LARGE SCALE GENOMIC DNA]</scope>
    <source>
        <strain evidence="5 6">Red1</strain>
    </source>
</reference>
<dbReference type="Pfam" id="PF13784">
    <property type="entry name" value="Fic_N"/>
    <property type="match status" value="1"/>
</dbReference>
<evidence type="ECO:0000313" key="6">
    <source>
        <dbReference type="Proteomes" id="UP000035036"/>
    </source>
</evidence>
<feature type="binding site" evidence="1">
    <location>
        <position position="82"/>
    </location>
    <ligand>
        <name>ATP</name>
        <dbReference type="ChEBI" id="CHEBI:30616"/>
    </ligand>
</feature>
<dbReference type="Pfam" id="PF02661">
    <property type="entry name" value="Fic"/>
    <property type="match status" value="1"/>
</dbReference>
<protein>
    <submittedName>
        <fullName evidence="5">Cell division protein Fic</fullName>
    </submittedName>
</protein>
<accession>A0A0B5FRL4</accession>
<keyword evidence="5" id="KW-0132">Cell division</keyword>
<keyword evidence="1" id="KW-0067">ATP-binding</keyword>